<comment type="caution">
    <text evidence="1">The sequence shown here is derived from an EMBL/GenBank/DDBJ whole genome shotgun (WGS) entry which is preliminary data.</text>
</comment>
<name>A0ABR4Y4M6_9BACI</name>
<accession>A0ABR4Y4M6</accession>
<dbReference type="EMBL" id="JPVR01000056">
    <property type="protein sequence ID" value="KGR88746.1"/>
    <property type="molecule type" value="Genomic_DNA"/>
</dbReference>
<dbReference type="RefSeq" id="WP_036075607.1">
    <property type="nucleotide sequence ID" value="NZ_AVCW01000026.1"/>
</dbReference>
<protein>
    <submittedName>
        <fullName evidence="1">Uncharacterized protein</fullName>
    </submittedName>
</protein>
<proteinExistence type="predicted"/>
<evidence type="ECO:0000313" key="2">
    <source>
        <dbReference type="Proteomes" id="UP000030487"/>
    </source>
</evidence>
<evidence type="ECO:0000313" key="1">
    <source>
        <dbReference type="EMBL" id="KGR88746.1"/>
    </source>
</evidence>
<sequence length="75" mass="8586">MGRTQQYFINGKLYELPIYKAGDRVQLLEAPTIKGTVKEIKNDGMYVHVIWDKFQYPSIKGIGVNWLVSNIQAAK</sequence>
<gene>
    <name evidence="1" type="ORF">CD31_02655</name>
</gene>
<reference evidence="1 2" key="1">
    <citation type="submission" date="2014-02" db="EMBL/GenBank/DDBJ databases">
        <title>Draft genome sequence of Lysinibacillus boronitolerans NBRC 103108.</title>
        <authorList>
            <person name="Zhang F."/>
            <person name="Wang G."/>
            <person name="Zhang L."/>
        </authorList>
    </citation>
    <scope>NUCLEOTIDE SEQUENCE [LARGE SCALE GENOMIC DNA]</scope>
    <source>
        <strain evidence="1 2">NBRC 103108</strain>
    </source>
</reference>
<keyword evidence="2" id="KW-1185">Reference proteome</keyword>
<organism evidence="1 2">
    <name type="scientific">Lysinibacillus boronitolerans JCM 21713 = 10a = NBRC 103108</name>
    <dbReference type="NCBI Taxonomy" id="1294264"/>
    <lineage>
        <taxon>Bacteria</taxon>
        <taxon>Bacillati</taxon>
        <taxon>Bacillota</taxon>
        <taxon>Bacilli</taxon>
        <taxon>Bacillales</taxon>
        <taxon>Bacillaceae</taxon>
        <taxon>Lysinibacillus</taxon>
    </lineage>
</organism>
<dbReference type="Proteomes" id="UP000030487">
    <property type="component" value="Unassembled WGS sequence"/>
</dbReference>